<evidence type="ECO:0000256" key="1">
    <source>
        <dbReference type="ARBA" id="ARBA00004429"/>
    </source>
</evidence>
<evidence type="ECO:0000256" key="8">
    <source>
        <dbReference type="ARBA" id="ARBA00022692"/>
    </source>
</evidence>
<keyword evidence="6" id="KW-0997">Cell inner membrane</keyword>
<dbReference type="SUPFAM" id="SSF52540">
    <property type="entry name" value="P-loop containing nucleoside triphosphate hydrolases"/>
    <property type="match status" value="1"/>
</dbReference>
<sequence length="736" mass="82742">MRRQFRWAWRVLWRGKHLIMACLLPVLVPTFLYLQQLTPRYTAEARITINAPEVRNALDERASGRMWMNEQLVQTEADLLTSTILAQRAVDKLRLAEDPEFNAKLRTPKPLQVFIAKINPMNWLGSQGDETESEDPDKNSKTAALSPTARAQMENVSVVQAFLSKVTVKLPRRSYTITVSYTSESREKAALIANTLAELYVLDRLEANFEEARRVADWLGERLEKLRQDVEIAETAAEEFRSRYGLRRKGEQRAPIKEQQLSELSSKLVIARADLAQRQARLNQVRELLRTRSGIDAITDVLQSPLIQRLREQESQRSREMSEALKTYGDRHPRILGFRADLDDLRRRIADEVEKVAAAIANEVVVATAGVRELERELEKARQVSDQAGEAEVRLRELERQADASRAVYEAFLTRFKRESEQQQVQRANARIVSPADIPSAPSYPAKRQAMTLALFIALIGGVALVFLLDRLDSAVRSADEAEELTDLPTLAMVPLNRRRAKGGVAQDVLDNPRSSLADAIRSLRTALDLGNGRHHRVTMITSSVPREGKTYVSLCLSLMFAKTHPKVLLIDADVHRPNMHRMLEVDGDRGLVQVLAGEMTAEEAILPDVAGGLDFLPAGKALNVAEAVNSAGIAELITRLSQRYDHIVIDSPPVLAVADTRVLATHADRVIYLIKWNATPRDAVRNGVKLLRSVGAPLLGVTLSQVNQRKHDRYGYGDYGYYYGRYHEYYGGQES</sequence>
<comment type="catalytic activity">
    <reaction evidence="15">
        <text>L-tyrosyl-[protein] + ATP = O-phospho-L-tyrosyl-[protein] + ADP + H(+)</text>
        <dbReference type="Rhea" id="RHEA:10596"/>
        <dbReference type="Rhea" id="RHEA-COMP:10136"/>
        <dbReference type="Rhea" id="RHEA-COMP:20101"/>
        <dbReference type="ChEBI" id="CHEBI:15378"/>
        <dbReference type="ChEBI" id="CHEBI:30616"/>
        <dbReference type="ChEBI" id="CHEBI:46858"/>
        <dbReference type="ChEBI" id="CHEBI:61978"/>
        <dbReference type="ChEBI" id="CHEBI:456216"/>
        <dbReference type="EC" id="2.7.10.2"/>
    </reaction>
</comment>
<evidence type="ECO:0000259" key="19">
    <source>
        <dbReference type="Pfam" id="PF02706"/>
    </source>
</evidence>
<keyword evidence="16" id="KW-0175">Coiled coil</keyword>
<reference evidence="22 23" key="1">
    <citation type="submission" date="2018-12" db="EMBL/GenBank/DDBJ databases">
        <authorList>
            <person name="Yang Y."/>
        </authorList>
    </citation>
    <scope>NUCLEOTIDE SEQUENCE [LARGE SCALE GENOMIC DNA]</scope>
    <source>
        <strain evidence="22 23">L-25-5w-1</strain>
    </source>
</reference>
<protein>
    <recommendedName>
        <fullName evidence="4">non-specific protein-tyrosine kinase</fullName>
        <ecNumber evidence="4">2.7.10.2</ecNumber>
    </recommendedName>
</protein>
<keyword evidence="10 22" id="KW-0418">Kinase</keyword>
<evidence type="ECO:0000256" key="10">
    <source>
        <dbReference type="ARBA" id="ARBA00022777"/>
    </source>
</evidence>
<dbReference type="PANTHER" id="PTHR32309">
    <property type="entry name" value="TYROSINE-PROTEIN KINASE"/>
    <property type="match status" value="1"/>
</dbReference>
<keyword evidence="14" id="KW-0829">Tyrosine-protein kinase</keyword>
<evidence type="ECO:0000256" key="14">
    <source>
        <dbReference type="ARBA" id="ARBA00023137"/>
    </source>
</evidence>
<dbReference type="Gene3D" id="3.40.50.300">
    <property type="entry name" value="P-loop containing nucleotide triphosphate hydrolases"/>
    <property type="match status" value="1"/>
</dbReference>
<evidence type="ECO:0000256" key="12">
    <source>
        <dbReference type="ARBA" id="ARBA00022989"/>
    </source>
</evidence>
<dbReference type="CDD" id="cd05387">
    <property type="entry name" value="BY-kinase"/>
    <property type="match status" value="1"/>
</dbReference>
<evidence type="ECO:0000256" key="11">
    <source>
        <dbReference type="ARBA" id="ARBA00022840"/>
    </source>
</evidence>
<evidence type="ECO:0000256" key="13">
    <source>
        <dbReference type="ARBA" id="ARBA00023136"/>
    </source>
</evidence>
<evidence type="ECO:0000256" key="7">
    <source>
        <dbReference type="ARBA" id="ARBA00022679"/>
    </source>
</evidence>
<feature type="transmembrane region" description="Helical" evidence="18">
    <location>
        <begin position="450"/>
        <end position="469"/>
    </location>
</feature>
<organism evidence="22 23">
    <name type="scientific">Azospirillum griseum</name>
    <dbReference type="NCBI Taxonomy" id="2496639"/>
    <lineage>
        <taxon>Bacteria</taxon>
        <taxon>Pseudomonadati</taxon>
        <taxon>Pseudomonadota</taxon>
        <taxon>Alphaproteobacteria</taxon>
        <taxon>Rhodospirillales</taxon>
        <taxon>Azospirillaceae</taxon>
        <taxon>Azospirillum</taxon>
    </lineage>
</organism>
<evidence type="ECO:0000256" key="4">
    <source>
        <dbReference type="ARBA" id="ARBA00011903"/>
    </source>
</evidence>
<dbReference type="InterPro" id="IPR003856">
    <property type="entry name" value="LPS_length_determ_N"/>
</dbReference>
<dbReference type="InterPro" id="IPR005702">
    <property type="entry name" value="Wzc-like_C"/>
</dbReference>
<keyword evidence="8 18" id="KW-0812">Transmembrane</keyword>
<dbReference type="NCBIfam" id="TIGR01007">
    <property type="entry name" value="eps_fam"/>
    <property type="match status" value="1"/>
</dbReference>
<dbReference type="EC" id="2.7.10.2" evidence="4"/>
<dbReference type="GO" id="GO:0005886">
    <property type="term" value="C:plasma membrane"/>
    <property type="evidence" value="ECO:0007669"/>
    <property type="project" value="UniProtKB-SubCell"/>
</dbReference>
<evidence type="ECO:0000256" key="2">
    <source>
        <dbReference type="ARBA" id="ARBA00007316"/>
    </source>
</evidence>
<evidence type="ECO:0000259" key="20">
    <source>
        <dbReference type="Pfam" id="PF13614"/>
    </source>
</evidence>
<proteinExistence type="inferred from homology"/>
<dbReference type="PANTHER" id="PTHR32309:SF13">
    <property type="entry name" value="FERRIC ENTEROBACTIN TRANSPORT PROTEIN FEPE"/>
    <property type="match status" value="1"/>
</dbReference>
<dbReference type="AlphaFoldDB" id="A0A3S0K1E8"/>
<dbReference type="EMBL" id="RXMA01000041">
    <property type="protein sequence ID" value="RTR14189.1"/>
    <property type="molecule type" value="Genomic_DNA"/>
</dbReference>
<dbReference type="Proteomes" id="UP000277007">
    <property type="component" value="Unassembled WGS sequence"/>
</dbReference>
<comment type="similarity">
    <text evidence="3">Belongs to the etk/wzc family.</text>
</comment>
<dbReference type="Pfam" id="PF13807">
    <property type="entry name" value="GNVR"/>
    <property type="match status" value="1"/>
</dbReference>
<feature type="region of interest" description="Disordered" evidence="17">
    <location>
        <begin position="125"/>
        <end position="148"/>
    </location>
</feature>
<keyword evidence="12 18" id="KW-1133">Transmembrane helix</keyword>
<feature type="domain" description="AAA" evidence="20">
    <location>
        <begin position="549"/>
        <end position="676"/>
    </location>
</feature>
<evidence type="ECO:0000259" key="21">
    <source>
        <dbReference type="Pfam" id="PF13807"/>
    </source>
</evidence>
<evidence type="ECO:0000256" key="15">
    <source>
        <dbReference type="ARBA" id="ARBA00051245"/>
    </source>
</evidence>
<evidence type="ECO:0000256" key="5">
    <source>
        <dbReference type="ARBA" id="ARBA00022475"/>
    </source>
</evidence>
<keyword evidence="13 18" id="KW-0472">Membrane</keyword>
<dbReference type="Pfam" id="PF13614">
    <property type="entry name" value="AAA_31"/>
    <property type="match status" value="1"/>
</dbReference>
<accession>A0A3S0K1E8</accession>
<dbReference type="InterPro" id="IPR032807">
    <property type="entry name" value="GNVR"/>
</dbReference>
<feature type="coiled-coil region" evidence="16">
    <location>
        <begin position="342"/>
        <end position="408"/>
    </location>
</feature>
<evidence type="ECO:0000256" key="17">
    <source>
        <dbReference type="SAM" id="MobiDB-lite"/>
    </source>
</evidence>
<feature type="coiled-coil region" evidence="16">
    <location>
        <begin position="202"/>
        <end position="243"/>
    </location>
</feature>
<name>A0A3S0K1E8_9PROT</name>
<dbReference type="Pfam" id="PF02706">
    <property type="entry name" value="Wzz"/>
    <property type="match status" value="1"/>
</dbReference>
<evidence type="ECO:0000256" key="3">
    <source>
        <dbReference type="ARBA" id="ARBA00008883"/>
    </source>
</evidence>
<keyword evidence="7 22" id="KW-0808">Transferase</keyword>
<comment type="subcellular location">
    <subcellularLocation>
        <location evidence="1">Cell inner membrane</location>
        <topology evidence="1">Multi-pass membrane protein</topology>
    </subcellularLocation>
</comment>
<dbReference type="GO" id="GO:0005524">
    <property type="term" value="F:ATP binding"/>
    <property type="evidence" value="ECO:0007669"/>
    <property type="project" value="UniProtKB-KW"/>
</dbReference>
<evidence type="ECO:0000313" key="23">
    <source>
        <dbReference type="Proteomes" id="UP000277007"/>
    </source>
</evidence>
<keyword evidence="23" id="KW-1185">Reference proteome</keyword>
<keyword evidence="11" id="KW-0067">ATP-binding</keyword>
<dbReference type="InterPro" id="IPR050445">
    <property type="entry name" value="Bact_polysacc_biosynth/exp"/>
</dbReference>
<evidence type="ECO:0000256" key="16">
    <source>
        <dbReference type="SAM" id="Coils"/>
    </source>
</evidence>
<comment type="similarity">
    <text evidence="2">Belongs to the CpsD/CapB family.</text>
</comment>
<feature type="domain" description="Polysaccharide chain length determinant N-terminal" evidence="19">
    <location>
        <begin position="9"/>
        <end position="93"/>
    </location>
</feature>
<dbReference type="GO" id="GO:0004715">
    <property type="term" value="F:non-membrane spanning protein tyrosine kinase activity"/>
    <property type="evidence" value="ECO:0007669"/>
    <property type="project" value="UniProtKB-EC"/>
</dbReference>
<evidence type="ECO:0000313" key="22">
    <source>
        <dbReference type="EMBL" id="RTR14189.1"/>
    </source>
</evidence>
<evidence type="ECO:0000256" key="18">
    <source>
        <dbReference type="SAM" id="Phobius"/>
    </source>
</evidence>
<keyword evidence="5" id="KW-1003">Cell membrane</keyword>
<dbReference type="OrthoDB" id="230260at2"/>
<feature type="domain" description="Tyrosine-protein kinase G-rich" evidence="21">
    <location>
        <begin position="397"/>
        <end position="468"/>
    </location>
</feature>
<evidence type="ECO:0000256" key="6">
    <source>
        <dbReference type="ARBA" id="ARBA00022519"/>
    </source>
</evidence>
<dbReference type="InterPro" id="IPR025669">
    <property type="entry name" value="AAA_dom"/>
</dbReference>
<gene>
    <name evidence="22" type="ORF">EJ903_24080</name>
</gene>
<evidence type="ECO:0000256" key="9">
    <source>
        <dbReference type="ARBA" id="ARBA00022741"/>
    </source>
</evidence>
<dbReference type="InterPro" id="IPR027417">
    <property type="entry name" value="P-loop_NTPase"/>
</dbReference>
<keyword evidence="9" id="KW-0547">Nucleotide-binding</keyword>
<comment type="caution">
    <text evidence="22">The sequence shown here is derived from an EMBL/GenBank/DDBJ whole genome shotgun (WGS) entry which is preliminary data.</text>
</comment>